<protein>
    <submittedName>
        <fullName evidence="2">Uncharacterized protein</fullName>
    </submittedName>
</protein>
<dbReference type="Proteomes" id="UP000799302">
    <property type="component" value="Unassembled WGS sequence"/>
</dbReference>
<gene>
    <name evidence="2" type="ORF">BT63DRAFT_333403</name>
</gene>
<dbReference type="EMBL" id="MU004238">
    <property type="protein sequence ID" value="KAF2667242.1"/>
    <property type="molecule type" value="Genomic_DNA"/>
</dbReference>
<accession>A0A6A6U528</accession>
<evidence type="ECO:0000313" key="3">
    <source>
        <dbReference type="Proteomes" id="UP000799302"/>
    </source>
</evidence>
<name>A0A6A6U528_9PEZI</name>
<dbReference type="AlphaFoldDB" id="A0A6A6U528"/>
<organism evidence="2 3">
    <name type="scientific">Microthyrium microscopicum</name>
    <dbReference type="NCBI Taxonomy" id="703497"/>
    <lineage>
        <taxon>Eukaryota</taxon>
        <taxon>Fungi</taxon>
        <taxon>Dikarya</taxon>
        <taxon>Ascomycota</taxon>
        <taxon>Pezizomycotina</taxon>
        <taxon>Dothideomycetes</taxon>
        <taxon>Dothideomycetes incertae sedis</taxon>
        <taxon>Microthyriales</taxon>
        <taxon>Microthyriaceae</taxon>
        <taxon>Microthyrium</taxon>
    </lineage>
</organism>
<keyword evidence="3" id="KW-1185">Reference proteome</keyword>
<proteinExistence type="predicted"/>
<reference evidence="2" key="1">
    <citation type="journal article" date="2020" name="Stud. Mycol.">
        <title>101 Dothideomycetes genomes: a test case for predicting lifestyles and emergence of pathogens.</title>
        <authorList>
            <person name="Haridas S."/>
            <person name="Albert R."/>
            <person name="Binder M."/>
            <person name="Bloem J."/>
            <person name="Labutti K."/>
            <person name="Salamov A."/>
            <person name="Andreopoulos B."/>
            <person name="Baker S."/>
            <person name="Barry K."/>
            <person name="Bills G."/>
            <person name="Bluhm B."/>
            <person name="Cannon C."/>
            <person name="Castanera R."/>
            <person name="Culley D."/>
            <person name="Daum C."/>
            <person name="Ezra D."/>
            <person name="Gonzalez J."/>
            <person name="Henrissat B."/>
            <person name="Kuo A."/>
            <person name="Liang C."/>
            <person name="Lipzen A."/>
            <person name="Lutzoni F."/>
            <person name="Magnuson J."/>
            <person name="Mondo S."/>
            <person name="Nolan M."/>
            <person name="Ohm R."/>
            <person name="Pangilinan J."/>
            <person name="Park H.-J."/>
            <person name="Ramirez L."/>
            <person name="Alfaro M."/>
            <person name="Sun H."/>
            <person name="Tritt A."/>
            <person name="Yoshinaga Y."/>
            <person name="Zwiers L.-H."/>
            <person name="Turgeon B."/>
            <person name="Goodwin S."/>
            <person name="Spatafora J."/>
            <person name="Crous P."/>
            <person name="Grigoriev I."/>
        </authorList>
    </citation>
    <scope>NUCLEOTIDE SEQUENCE</scope>
    <source>
        <strain evidence="2">CBS 115976</strain>
    </source>
</reference>
<evidence type="ECO:0000313" key="2">
    <source>
        <dbReference type="EMBL" id="KAF2667242.1"/>
    </source>
</evidence>
<feature type="region of interest" description="Disordered" evidence="1">
    <location>
        <begin position="32"/>
        <end position="58"/>
    </location>
</feature>
<evidence type="ECO:0000256" key="1">
    <source>
        <dbReference type="SAM" id="MobiDB-lite"/>
    </source>
</evidence>
<sequence>MPGFLQAERHATGINGEGLCDRELGRRGCGFAPGRPSAGSTRKMDVQGGVEGDGDYMPKVEGRMTWERTAASSEYAVFGDDDGGWRAEHWSGCCLKVAKLPYARLGFDAKNASPF</sequence>